<dbReference type="InterPro" id="IPR036909">
    <property type="entry name" value="Cyt_c-like_dom_sf"/>
</dbReference>
<evidence type="ECO:0000256" key="4">
    <source>
        <dbReference type="PROSITE-ProRule" id="PRU00433"/>
    </source>
</evidence>
<organism evidence="7 8">
    <name type="scientific">Dechloromonas denitrificans</name>
    <dbReference type="NCBI Taxonomy" id="281362"/>
    <lineage>
        <taxon>Bacteria</taxon>
        <taxon>Pseudomonadati</taxon>
        <taxon>Pseudomonadota</taxon>
        <taxon>Betaproteobacteria</taxon>
        <taxon>Rhodocyclales</taxon>
        <taxon>Azonexaceae</taxon>
        <taxon>Dechloromonas</taxon>
    </lineage>
</organism>
<evidence type="ECO:0000313" key="8">
    <source>
        <dbReference type="Proteomes" id="UP000070186"/>
    </source>
</evidence>
<dbReference type="GO" id="GO:0020037">
    <property type="term" value="F:heme binding"/>
    <property type="evidence" value="ECO:0007669"/>
    <property type="project" value="InterPro"/>
</dbReference>
<dbReference type="SUPFAM" id="SSF46626">
    <property type="entry name" value="Cytochrome c"/>
    <property type="match status" value="1"/>
</dbReference>
<feature type="chain" id="PRO_5007459588" evidence="5">
    <location>
        <begin position="28"/>
        <end position="197"/>
    </location>
</feature>
<evidence type="ECO:0000259" key="6">
    <source>
        <dbReference type="PROSITE" id="PS51007"/>
    </source>
</evidence>
<evidence type="ECO:0000256" key="2">
    <source>
        <dbReference type="ARBA" id="ARBA00022723"/>
    </source>
</evidence>
<evidence type="ECO:0000256" key="3">
    <source>
        <dbReference type="ARBA" id="ARBA00023004"/>
    </source>
</evidence>
<dbReference type="PANTHER" id="PTHR35008">
    <property type="entry name" value="BLL4482 PROTEIN-RELATED"/>
    <property type="match status" value="1"/>
</dbReference>
<name>A0A133XEF2_9RHOO</name>
<dbReference type="GO" id="GO:0046872">
    <property type="term" value="F:metal ion binding"/>
    <property type="evidence" value="ECO:0007669"/>
    <property type="project" value="UniProtKB-KW"/>
</dbReference>
<dbReference type="Proteomes" id="UP000070186">
    <property type="component" value="Unassembled WGS sequence"/>
</dbReference>
<reference evidence="7 8" key="1">
    <citation type="submission" date="2015-12" db="EMBL/GenBank/DDBJ databases">
        <title>Nitrous oxide reduction kinetics distinguish bacteria harboring typical versus atypical NosZ.</title>
        <authorList>
            <person name="Yoon S."/>
            <person name="Nissen S."/>
            <person name="Park D."/>
            <person name="Sanford R.A."/>
            <person name="Loeffler F.E."/>
        </authorList>
    </citation>
    <scope>NUCLEOTIDE SEQUENCE [LARGE SCALE GENOMIC DNA]</scope>
    <source>
        <strain evidence="7 8">ATCC BAA-841</strain>
    </source>
</reference>
<dbReference type="InterPro" id="IPR051459">
    <property type="entry name" value="Cytochrome_c-type_DH"/>
</dbReference>
<keyword evidence="2 4" id="KW-0479">Metal-binding</keyword>
<dbReference type="RefSeq" id="WP_066884701.1">
    <property type="nucleotide sequence ID" value="NZ_LODL01000035.1"/>
</dbReference>
<evidence type="ECO:0000313" key="7">
    <source>
        <dbReference type="EMBL" id="KXB29317.1"/>
    </source>
</evidence>
<keyword evidence="1 4" id="KW-0349">Heme</keyword>
<dbReference type="STRING" id="281362.AT959_15205"/>
<dbReference type="PROSITE" id="PS51007">
    <property type="entry name" value="CYTC"/>
    <property type="match status" value="1"/>
</dbReference>
<dbReference type="EMBL" id="LODL01000035">
    <property type="protein sequence ID" value="KXB29317.1"/>
    <property type="molecule type" value="Genomic_DNA"/>
</dbReference>
<keyword evidence="8" id="KW-1185">Reference proteome</keyword>
<keyword evidence="5" id="KW-0732">Signal</keyword>
<comment type="caution">
    <text evidence="7">The sequence shown here is derived from an EMBL/GenBank/DDBJ whole genome shotgun (WGS) entry which is preliminary data.</text>
</comment>
<evidence type="ECO:0000256" key="5">
    <source>
        <dbReference type="SAM" id="SignalP"/>
    </source>
</evidence>
<feature type="signal peptide" evidence="5">
    <location>
        <begin position="1"/>
        <end position="27"/>
    </location>
</feature>
<dbReference type="Gene3D" id="1.10.760.10">
    <property type="entry name" value="Cytochrome c-like domain"/>
    <property type="match status" value="1"/>
</dbReference>
<proteinExistence type="predicted"/>
<accession>A0A133XEF2</accession>
<dbReference type="GO" id="GO:0009055">
    <property type="term" value="F:electron transfer activity"/>
    <property type="evidence" value="ECO:0007669"/>
    <property type="project" value="InterPro"/>
</dbReference>
<dbReference type="InterPro" id="IPR009056">
    <property type="entry name" value="Cyt_c-like_dom"/>
</dbReference>
<keyword evidence="3 4" id="KW-0408">Iron</keyword>
<sequence>MRPNPKQTAFLALAALASGFLPATAQAGEADNALIKRGARLVAYGGCVDCHTPFKMGANGPEKDMARGLSGHPEELKLPPPPKVDGAWNWAGSASMTAFVGPWGITYASNLTPDRETGIGKWRETDFIQAMRTGRHVGVARPILPPMPWQSVASLPDNDLRAIYAYLISLPAVKNKVPDYVPPATTTSKAGGGKIPG</sequence>
<gene>
    <name evidence="7" type="ORF">AT959_15205</name>
</gene>
<evidence type="ECO:0000256" key="1">
    <source>
        <dbReference type="ARBA" id="ARBA00022617"/>
    </source>
</evidence>
<dbReference type="AlphaFoldDB" id="A0A133XEF2"/>
<feature type="domain" description="Cytochrome c" evidence="6">
    <location>
        <begin position="33"/>
        <end position="171"/>
    </location>
</feature>
<dbReference type="PANTHER" id="PTHR35008:SF8">
    <property type="entry name" value="ALCOHOL DEHYDROGENASE CYTOCHROME C SUBUNIT"/>
    <property type="match status" value="1"/>
</dbReference>
<protein>
    <submittedName>
        <fullName evidence="7">Diheme cytochrome c-553</fullName>
    </submittedName>
</protein>